<evidence type="ECO:0000256" key="1">
    <source>
        <dbReference type="ARBA" id="ARBA00006484"/>
    </source>
</evidence>
<gene>
    <name evidence="2" type="primary">rdh1</name>
</gene>
<dbReference type="RefSeq" id="XP_042620217.1">
    <property type="nucleotide sequence ID" value="XM_042764283.1"/>
</dbReference>
<accession>A0A9Q9YHB6</accession>
<proteinExistence type="inferred from homology"/>
<comment type="similarity">
    <text evidence="1">Belongs to the short-chain dehydrogenases/reductases (SDR) family.</text>
</comment>
<dbReference type="GO" id="GO:0008202">
    <property type="term" value="P:steroid metabolic process"/>
    <property type="evidence" value="ECO:0007669"/>
    <property type="project" value="TreeGrafter"/>
</dbReference>
<name>A0A9Q9YHB6_CYPCA</name>
<dbReference type="OrthoDB" id="5296at2759"/>
<reference evidence="2" key="1">
    <citation type="submission" date="2025-08" db="UniProtKB">
        <authorList>
            <consortium name="RefSeq"/>
        </authorList>
    </citation>
    <scope>IDENTIFICATION</scope>
    <source>
        <tissue evidence="2">Muscle</tissue>
    </source>
</reference>
<organism evidence="2">
    <name type="scientific">Cyprinus carpio</name>
    <name type="common">Common carp</name>
    <dbReference type="NCBI Taxonomy" id="7962"/>
    <lineage>
        <taxon>Eukaryota</taxon>
        <taxon>Metazoa</taxon>
        <taxon>Chordata</taxon>
        <taxon>Craniata</taxon>
        <taxon>Vertebrata</taxon>
        <taxon>Euteleostomi</taxon>
        <taxon>Actinopterygii</taxon>
        <taxon>Neopterygii</taxon>
        <taxon>Teleostei</taxon>
        <taxon>Ostariophysi</taxon>
        <taxon>Cypriniformes</taxon>
        <taxon>Cyprinidae</taxon>
        <taxon>Cyprininae</taxon>
        <taxon>Cyprinus</taxon>
    </lineage>
</organism>
<protein>
    <submittedName>
        <fullName evidence="2">Retinol dehydrogenase 1 isoform X1</fullName>
    </submittedName>
</protein>
<dbReference type="PANTHER" id="PTHR43313">
    <property type="entry name" value="SHORT-CHAIN DEHYDROGENASE/REDUCTASE FAMILY 9C"/>
    <property type="match status" value="1"/>
</dbReference>
<dbReference type="InterPro" id="IPR002347">
    <property type="entry name" value="SDR_fam"/>
</dbReference>
<sequence length="343" mass="38187">MVFFCADLLCCCWSLAVLALVAAVWFFRDSRQITGIHEKHVLVTGCDSGFGHLAARQLDRRGFHVLAACLTEPGASRLRASASPRLKTLLLNVTDSASIDRALERVRSETGERAVWTLILTAPIHCRGSIGLWGLVNNAGISVPIGPMEWMQLEDFKKVLDVNLIGLIEVTLKFLPLLKKARGRVVNVASILGRVSLIGGGYCLSKYGVEAFSDSLRRDMMHFGVNVSIIEPGFFKTQVTDLSLIEDDLKKRWSNLPAEVWRAYGDSYLQDYIKVQEFSMKILASSDLSKVTSCMQHALSARYPQTRYSAGWDAKFFWIPLSYLPTCIADMVTNILMPSTKES</sequence>
<dbReference type="GeneID" id="109045368"/>
<dbReference type="CTD" id="107605"/>
<dbReference type="KEGG" id="ccar:109045368"/>
<dbReference type="AlphaFoldDB" id="A0A9Q9YHB6"/>
<dbReference type="PANTHER" id="PTHR43313:SF47">
    <property type="entry name" value="RETINOL DEHYDROGENASE 7"/>
    <property type="match status" value="1"/>
</dbReference>
<evidence type="ECO:0000313" key="2">
    <source>
        <dbReference type="RefSeq" id="XP_042620217.1"/>
    </source>
</evidence>
<dbReference type="GO" id="GO:0016491">
    <property type="term" value="F:oxidoreductase activity"/>
    <property type="evidence" value="ECO:0007669"/>
    <property type="project" value="TreeGrafter"/>
</dbReference>
<dbReference type="Pfam" id="PF00106">
    <property type="entry name" value="adh_short"/>
    <property type="match status" value="2"/>
</dbReference>
<dbReference type="Proteomes" id="UP001155660">
    <property type="component" value="Chromosome A9"/>
</dbReference>